<proteinExistence type="predicted"/>
<accession>A0A1D1VGF6</accession>
<feature type="region of interest" description="Disordered" evidence="1">
    <location>
        <begin position="44"/>
        <end position="90"/>
    </location>
</feature>
<protein>
    <submittedName>
        <fullName evidence="2">Uncharacterized protein</fullName>
    </submittedName>
</protein>
<dbReference type="EMBL" id="BDGG01000005">
    <property type="protein sequence ID" value="GAU99142.1"/>
    <property type="molecule type" value="Genomic_DNA"/>
</dbReference>
<evidence type="ECO:0000313" key="2">
    <source>
        <dbReference type="EMBL" id="GAU99142.1"/>
    </source>
</evidence>
<feature type="compositionally biased region" description="Basic residues" evidence="1">
    <location>
        <begin position="52"/>
        <end position="71"/>
    </location>
</feature>
<dbReference type="Proteomes" id="UP000186922">
    <property type="component" value="Unassembled WGS sequence"/>
</dbReference>
<gene>
    <name evidence="2" type="primary">RvY_10184-1</name>
    <name evidence="2" type="synonym">RvY_10184.1</name>
    <name evidence="2" type="ORF">RvY_10184</name>
</gene>
<evidence type="ECO:0000313" key="3">
    <source>
        <dbReference type="Proteomes" id="UP000186922"/>
    </source>
</evidence>
<name>A0A1D1VGF6_RAMVA</name>
<dbReference type="AlphaFoldDB" id="A0A1D1VGF6"/>
<comment type="caution">
    <text evidence="2">The sequence shown here is derived from an EMBL/GenBank/DDBJ whole genome shotgun (WGS) entry which is preliminary data.</text>
</comment>
<reference evidence="2 3" key="1">
    <citation type="journal article" date="2016" name="Nat. Commun.">
        <title>Extremotolerant tardigrade genome and improved radiotolerance of human cultured cells by tardigrade-unique protein.</title>
        <authorList>
            <person name="Hashimoto T."/>
            <person name="Horikawa D.D."/>
            <person name="Saito Y."/>
            <person name="Kuwahara H."/>
            <person name="Kozuka-Hata H."/>
            <person name="Shin-I T."/>
            <person name="Minakuchi Y."/>
            <person name="Ohishi K."/>
            <person name="Motoyama A."/>
            <person name="Aizu T."/>
            <person name="Enomoto A."/>
            <person name="Kondo K."/>
            <person name="Tanaka S."/>
            <person name="Hara Y."/>
            <person name="Koshikawa S."/>
            <person name="Sagara H."/>
            <person name="Miura T."/>
            <person name="Yokobori S."/>
            <person name="Miyagawa K."/>
            <person name="Suzuki Y."/>
            <person name="Kubo T."/>
            <person name="Oyama M."/>
            <person name="Kohara Y."/>
            <person name="Fujiyama A."/>
            <person name="Arakawa K."/>
            <person name="Katayama T."/>
            <person name="Toyoda A."/>
            <person name="Kunieda T."/>
        </authorList>
    </citation>
    <scope>NUCLEOTIDE SEQUENCE [LARGE SCALE GENOMIC DNA]</scope>
    <source>
        <strain evidence="2 3">YOKOZUNA-1</strain>
    </source>
</reference>
<sequence>MEVEEQARDWSSIISDSLSQSFANNITEQGILDSLSAFYAKNPNAIKPPSRILRHPRFSIRARSFGRRQPHHGLSNNGERDKDYGSVDTARVHKGVKRKATQICVILN</sequence>
<organism evidence="2 3">
    <name type="scientific">Ramazzottius varieornatus</name>
    <name type="common">Water bear</name>
    <name type="synonym">Tardigrade</name>
    <dbReference type="NCBI Taxonomy" id="947166"/>
    <lineage>
        <taxon>Eukaryota</taxon>
        <taxon>Metazoa</taxon>
        <taxon>Ecdysozoa</taxon>
        <taxon>Tardigrada</taxon>
        <taxon>Eutardigrada</taxon>
        <taxon>Parachela</taxon>
        <taxon>Hypsibioidea</taxon>
        <taxon>Ramazzottiidae</taxon>
        <taxon>Ramazzottius</taxon>
    </lineage>
</organism>
<keyword evidence="3" id="KW-1185">Reference proteome</keyword>
<evidence type="ECO:0000256" key="1">
    <source>
        <dbReference type="SAM" id="MobiDB-lite"/>
    </source>
</evidence>